<dbReference type="InterPro" id="IPR029058">
    <property type="entry name" value="AB_hydrolase_fold"/>
</dbReference>
<dbReference type="OMA" id="ARDPIMD"/>
<dbReference type="Gene3D" id="3.40.50.1820">
    <property type="entry name" value="alpha/beta hydrolase"/>
    <property type="match status" value="1"/>
</dbReference>
<evidence type="ECO:0000259" key="3">
    <source>
        <dbReference type="Pfam" id="PF00561"/>
    </source>
</evidence>
<gene>
    <name evidence="4" type="ORF">Fcan01_13392</name>
</gene>
<feature type="compositionally biased region" description="Low complexity" evidence="2">
    <location>
        <begin position="1"/>
        <end position="12"/>
    </location>
</feature>
<keyword evidence="5" id="KW-1185">Reference proteome</keyword>
<evidence type="ECO:0000256" key="1">
    <source>
        <dbReference type="ARBA" id="ARBA00038097"/>
    </source>
</evidence>
<dbReference type="PANTHER" id="PTHR42886">
    <property type="entry name" value="RE40534P-RELATED"/>
    <property type="match status" value="1"/>
</dbReference>
<dbReference type="GO" id="GO:0055088">
    <property type="term" value="P:lipid homeostasis"/>
    <property type="evidence" value="ECO:0007669"/>
    <property type="project" value="TreeGrafter"/>
</dbReference>
<dbReference type="PRINTS" id="PR00111">
    <property type="entry name" value="ABHYDROLASE"/>
</dbReference>
<dbReference type="AlphaFoldDB" id="A0A226E4D0"/>
<dbReference type="Proteomes" id="UP000198287">
    <property type="component" value="Unassembled WGS sequence"/>
</dbReference>
<name>A0A226E4D0_FOLCA</name>
<dbReference type="GO" id="GO:0006654">
    <property type="term" value="P:phosphatidic acid biosynthetic process"/>
    <property type="evidence" value="ECO:0007669"/>
    <property type="project" value="TreeGrafter"/>
</dbReference>
<protein>
    <submittedName>
        <fullName evidence="4">Abhydrolase domain-containing protein 4</fullName>
    </submittedName>
</protein>
<accession>A0A226E4D0</accession>
<feature type="compositionally biased region" description="Polar residues" evidence="2">
    <location>
        <begin position="20"/>
        <end position="31"/>
    </location>
</feature>
<dbReference type="Pfam" id="PF00561">
    <property type="entry name" value="Abhydrolase_1"/>
    <property type="match status" value="1"/>
</dbReference>
<evidence type="ECO:0000313" key="5">
    <source>
        <dbReference type="Proteomes" id="UP000198287"/>
    </source>
</evidence>
<reference evidence="4 5" key="1">
    <citation type="submission" date="2015-12" db="EMBL/GenBank/DDBJ databases">
        <title>The genome of Folsomia candida.</title>
        <authorList>
            <person name="Faddeeva A."/>
            <person name="Derks M.F."/>
            <person name="Anvar Y."/>
            <person name="Smit S."/>
            <person name="Van Straalen N."/>
            <person name="Roelofs D."/>
        </authorList>
    </citation>
    <scope>NUCLEOTIDE SEQUENCE [LARGE SCALE GENOMIC DNA]</scope>
    <source>
        <strain evidence="4 5">VU population</strain>
        <tissue evidence="4">Whole body</tissue>
    </source>
</reference>
<evidence type="ECO:0000313" key="4">
    <source>
        <dbReference type="EMBL" id="OXA52138.1"/>
    </source>
</evidence>
<dbReference type="OrthoDB" id="7457040at2759"/>
<dbReference type="PANTHER" id="PTHR42886:SF29">
    <property type="entry name" value="PUMMELIG, ISOFORM A"/>
    <property type="match status" value="1"/>
</dbReference>
<dbReference type="GO" id="GO:0005739">
    <property type="term" value="C:mitochondrion"/>
    <property type="evidence" value="ECO:0007669"/>
    <property type="project" value="TreeGrafter"/>
</dbReference>
<dbReference type="InterPro" id="IPR000073">
    <property type="entry name" value="AB_hydrolase_1"/>
</dbReference>
<organism evidence="4 5">
    <name type="scientific">Folsomia candida</name>
    <name type="common">Springtail</name>
    <dbReference type="NCBI Taxonomy" id="158441"/>
    <lineage>
        <taxon>Eukaryota</taxon>
        <taxon>Metazoa</taxon>
        <taxon>Ecdysozoa</taxon>
        <taxon>Arthropoda</taxon>
        <taxon>Hexapoda</taxon>
        <taxon>Collembola</taxon>
        <taxon>Entomobryomorpha</taxon>
        <taxon>Isotomoidea</taxon>
        <taxon>Isotomidae</taxon>
        <taxon>Proisotominae</taxon>
        <taxon>Folsomia</taxon>
    </lineage>
</organism>
<sequence>MSSISSSSSLLSPVDEHNGTRPQKQEGTTSVHPADETLKLGVEEMPMPMDSQEALQGFVEVCDNTNEDAINVAMKEANANTTPSSSSPGGEDGVVREGWYKRYCRWVPTSSVLLEQAEKRVLSYVKTVYEGRRVDIGAGEKRCKWSLWGKPEDRKVWTLVFNKTAEKTPIVIIHGLCASAGLWSLNIDALAEGRPLYAIDLIGFGRSSRPRFSTDAMEAEQQHVEAIEAWRKEMNLDRFVLLGHSMGGFISASYALKYPERVAHLVLADPWGFPAKPDNMESILPAKKSIGVRVATTIGPYINPLGLVRAAGPMGPGLIAKVRPDLVSKFQALNQDGVANIAEYIYHCNAQNPTGEEAFRTMMNLFGWAKNPMCNRIHELNSAMPMTLMYGDNTWLPQIPEDDVKQMRPGETHTEVHIVPHAGHHLYADNQNVFNSIVNKAASIADKLFHPHRFPVESNSKIMN</sequence>
<proteinExistence type="inferred from homology"/>
<keyword evidence="4" id="KW-0378">Hydrolase</keyword>
<dbReference type="SUPFAM" id="SSF53474">
    <property type="entry name" value="alpha/beta-Hydrolases"/>
    <property type="match status" value="1"/>
</dbReference>
<comment type="caution">
    <text evidence="4">The sequence shown here is derived from an EMBL/GenBank/DDBJ whole genome shotgun (WGS) entry which is preliminary data.</text>
</comment>
<evidence type="ECO:0000256" key="2">
    <source>
        <dbReference type="SAM" id="MobiDB-lite"/>
    </source>
</evidence>
<dbReference type="EMBL" id="LNIX01000007">
    <property type="protein sequence ID" value="OXA52138.1"/>
    <property type="molecule type" value="Genomic_DNA"/>
</dbReference>
<dbReference type="GO" id="GO:0052689">
    <property type="term" value="F:carboxylic ester hydrolase activity"/>
    <property type="evidence" value="ECO:0007669"/>
    <property type="project" value="TreeGrafter"/>
</dbReference>
<dbReference type="GO" id="GO:0005811">
    <property type="term" value="C:lipid droplet"/>
    <property type="evidence" value="ECO:0007669"/>
    <property type="project" value="TreeGrafter"/>
</dbReference>
<dbReference type="GO" id="GO:0042171">
    <property type="term" value="F:lysophosphatidic acid acyltransferase activity"/>
    <property type="evidence" value="ECO:0007669"/>
    <property type="project" value="TreeGrafter"/>
</dbReference>
<comment type="similarity">
    <text evidence="1">Belongs to the peptidase S33 family. ABHD4/ABHD5 subfamily.</text>
</comment>
<feature type="domain" description="AB hydrolase-1" evidence="3">
    <location>
        <begin position="169"/>
        <end position="277"/>
    </location>
</feature>
<feature type="region of interest" description="Disordered" evidence="2">
    <location>
        <begin position="1"/>
        <end position="35"/>
    </location>
</feature>